<protein>
    <recommendedName>
        <fullName evidence="2">Glycosyltransferase 2-like domain-containing protein</fullName>
    </recommendedName>
</protein>
<evidence type="ECO:0000313" key="3">
    <source>
        <dbReference type="EMBL" id="GFZ86520.1"/>
    </source>
</evidence>
<reference evidence="3" key="2">
    <citation type="submission" date="2020-09" db="EMBL/GenBank/DDBJ databases">
        <authorList>
            <person name="Sun Q."/>
            <person name="Zhou Y."/>
        </authorList>
    </citation>
    <scope>NUCLEOTIDE SEQUENCE</scope>
    <source>
        <strain evidence="3">CGMCC 1.12360</strain>
    </source>
</reference>
<dbReference type="Pfam" id="PF00535">
    <property type="entry name" value="Glycos_transf_2"/>
    <property type="match status" value="1"/>
</dbReference>
<dbReference type="EMBL" id="BMEV01000068">
    <property type="protein sequence ID" value="GFZ86520.1"/>
    <property type="molecule type" value="Genomic_DNA"/>
</dbReference>
<dbReference type="SUPFAM" id="SSF53448">
    <property type="entry name" value="Nucleotide-diphospho-sugar transferases"/>
    <property type="match status" value="1"/>
</dbReference>
<evidence type="ECO:0000259" key="2">
    <source>
        <dbReference type="Pfam" id="PF00535"/>
    </source>
</evidence>
<dbReference type="InterPro" id="IPR001173">
    <property type="entry name" value="Glyco_trans_2-like"/>
</dbReference>
<dbReference type="CDD" id="cd00761">
    <property type="entry name" value="Glyco_tranf_GTA_type"/>
    <property type="match status" value="1"/>
</dbReference>
<sequence>MSRYHFEEILSRMASRKAELLYEIEKELSFLKEQNIDVGFDITHLKRNTSTFSRVNKSHYLKLRDKLAEINFIDTITPLIHNMPVSNGTSFYNRANINIGIIADEFLYNSFKDIANFYYVEKDRYEDLKGKIDILLIASAWKGIKGDWKGMGNPKISKMRKTIFKMIDFFKNDGVKIVFYSKEDPTNYEYFVDIAQRCDYIFTTAEEKVEDYKRDCNNENVFVLEFGFNPLYNNPIGMKELPPVEGVMFAGSWYEKYPERQRDTRILFDGVINANEKLKIFDRNYELKLEQHFFPVEYLRNISPGVDHETLQNIIKLYEWIINLNTVKGSSTMFANRVYELQAMGNLILSNYSLGINNYFPNIFMVFDKDEIGYILKNYTSRERYQHRLFGIRQVFRNHTTYHRIDELLTKIGYQVNLVENKKIAVIVDEKTEKINKMFDYQTYENKVLLSKEEAINSSESFHFVAMFHNSHFYGEYYLEDMINAFKYTDADYVTKDSYYDGENKIEGIENNFINHINNVYCTVFSLDKYNLKDILNGSNLDQSNGYSSDSLEFNISEEPKYIANDNKKFTVIIPTYNNGQHLYGKCFMSLRRSSMFDNMEIIIVDDGSRDKETLMIINRLERQYSNVRVYKFGDGGSGSASRPRNKGVELSTTNYITFLDPDNEAINDGYAKLYSTLTENDYDLVIGNIKKCDTGEHDFNYYNDVLHYEKRTEFYNPNAKEFLSNTYFKAQSIQALMVKKQILEENNLQMVEGAIGEDTLFFHQLISSVKSFKVINEMIHIYYAGVEGSTVNSISVKTFERYQRLEEEKINFLRKNQLLDAYLEKRFNYYFKNWYLKKLEMVNPDSYDQASKILQDIYNLYHQHMKRNQIDSELKTKISNLANN</sequence>
<dbReference type="PANTHER" id="PTHR22916:SF3">
    <property type="entry name" value="UDP-GLCNAC:BETAGAL BETA-1,3-N-ACETYLGLUCOSAMINYLTRANSFERASE-LIKE PROTEIN 1"/>
    <property type="match status" value="1"/>
</dbReference>
<evidence type="ECO:0000256" key="1">
    <source>
        <dbReference type="ARBA" id="ARBA00006739"/>
    </source>
</evidence>
<organism evidence="3 4">
    <name type="scientific">Compostibacillus humi</name>
    <dbReference type="NCBI Taxonomy" id="1245525"/>
    <lineage>
        <taxon>Bacteria</taxon>
        <taxon>Bacillati</taxon>
        <taxon>Bacillota</taxon>
        <taxon>Bacilli</taxon>
        <taxon>Bacillales</taxon>
        <taxon>Bacillaceae</taxon>
        <taxon>Compostibacillus</taxon>
    </lineage>
</organism>
<evidence type="ECO:0000313" key="4">
    <source>
        <dbReference type="Proteomes" id="UP000602050"/>
    </source>
</evidence>
<keyword evidence="4" id="KW-1185">Reference proteome</keyword>
<dbReference type="InterPro" id="IPR029044">
    <property type="entry name" value="Nucleotide-diphossugar_trans"/>
</dbReference>
<accession>A0A8J2TQE9</accession>
<dbReference type="PANTHER" id="PTHR22916">
    <property type="entry name" value="GLYCOSYLTRANSFERASE"/>
    <property type="match status" value="1"/>
</dbReference>
<dbReference type="RefSeq" id="WP_188393046.1">
    <property type="nucleotide sequence ID" value="NZ_BMEV01000068.1"/>
</dbReference>
<dbReference type="Gene3D" id="3.90.550.10">
    <property type="entry name" value="Spore Coat Polysaccharide Biosynthesis Protein SpsA, Chain A"/>
    <property type="match status" value="1"/>
</dbReference>
<dbReference type="GO" id="GO:0016758">
    <property type="term" value="F:hexosyltransferase activity"/>
    <property type="evidence" value="ECO:0007669"/>
    <property type="project" value="UniProtKB-ARBA"/>
</dbReference>
<reference evidence="3" key="1">
    <citation type="journal article" date="2014" name="Int. J. Syst. Evol. Microbiol.">
        <title>Complete genome sequence of Corynebacterium casei LMG S-19264T (=DSM 44701T), isolated from a smear-ripened cheese.</title>
        <authorList>
            <consortium name="US DOE Joint Genome Institute (JGI-PGF)"/>
            <person name="Walter F."/>
            <person name="Albersmeier A."/>
            <person name="Kalinowski J."/>
            <person name="Ruckert C."/>
        </authorList>
    </citation>
    <scope>NUCLEOTIDE SEQUENCE</scope>
    <source>
        <strain evidence="3">CGMCC 1.12360</strain>
    </source>
</reference>
<proteinExistence type="inferred from homology"/>
<comment type="similarity">
    <text evidence="1">Belongs to the glycosyltransferase 2 family.</text>
</comment>
<name>A0A8J2TQE9_9BACI</name>
<gene>
    <name evidence="3" type="ORF">GCM10010978_28010</name>
</gene>
<dbReference type="Proteomes" id="UP000602050">
    <property type="component" value="Unassembled WGS sequence"/>
</dbReference>
<dbReference type="AlphaFoldDB" id="A0A8J2TQE9"/>
<comment type="caution">
    <text evidence="3">The sequence shown here is derived from an EMBL/GenBank/DDBJ whole genome shotgun (WGS) entry which is preliminary data.</text>
</comment>
<feature type="domain" description="Glycosyltransferase 2-like" evidence="2">
    <location>
        <begin position="571"/>
        <end position="712"/>
    </location>
</feature>